<gene>
    <name evidence="6" type="ORF">H8S20_02110</name>
</gene>
<protein>
    <submittedName>
        <fullName evidence="6">MerR family transcriptional regulator</fullName>
    </submittedName>
</protein>
<keyword evidence="1" id="KW-0805">Transcription regulation</keyword>
<keyword evidence="7" id="KW-1185">Reference proteome</keyword>
<dbReference type="SMART" id="SM00422">
    <property type="entry name" value="HTH_MERR"/>
    <property type="match status" value="1"/>
</dbReference>
<dbReference type="EMBL" id="JACOOO010000004">
    <property type="protein sequence ID" value="MBC5627678.1"/>
    <property type="molecule type" value="Genomic_DNA"/>
</dbReference>
<dbReference type="PANTHER" id="PTHR30204:SF90">
    <property type="entry name" value="HTH-TYPE TRANSCRIPTIONAL ACTIVATOR MTA"/>
    <property type="match status" value="1"/>
</dbReference>
<evidence type="ECO:0000259" key="5">
    <source>
        <dbReference type="PROSITE" id="PS50937"/>
    </source>
</evidence>
<dbReference type="InterPro" id="IPR036244">
    <property type="entry name" value="TipA-like_antibiotic-bd"/>
</dbReference>
<dbReference type="InterPro" id="IPR012925">
    <property type="entry name" value="TipAS_dom"/>
</dbReference>
<dbReference type="InterPro" id="IPR047057">
    <property type="entry name" value="MerR_fam"/>
</dbReference>
<dbReference type="Gene3D" id="1.10.490.50">
    <property type="entry name" value="Antibiotic binding domain of TipA-like multidrug resistance regulators"/>
    <property type="match status" value="1"/>
</dbReference>
<comment type="caution">
    <text evidence="6">The sequence shown here is derived from an EMBL/GenBank/DDBJ whole genome shotgun (WGS) entry which is preliminary data.</text>
</comment>
<feature type="domain" description="HTH merR-type" evidence="5">
    <location>
        <begin position="1"/>
        <end position="71"/>
    </location>
</feature>
<name>A0ABR7D9X3_9CLOT</name>
<organism evidence="6 7">
    <name type="scientific">Clostridium hominis</name>
    <dbReference type="NCBI Taxonomy" id="2763036"/>
    <lineage>
        <taxon>Bacteria</taxon>
        <taxon>Bacillati</taxon>
        <taxon>Bacillota</taxon>
        <taxon>Clostridia</taxon>
        <taxon>Eubacteriales</taxon>
        <taxon>Clostridiaceae</taxon>
        <taxon>Clostridium</taxon>
    </lineage>
</organism>
<dbReference type="Pfam" id="PF13411">
    <property type="entry name" value="MerR_1"/>
    <property type="match status" value="1"/>
</dbReference>
<dbReference type="Gene3D" id="1.10.1660.10">
    <property type="match status" value="1"/>
</dbReference>
<dbReference type="PROSITE" id="PS50937">
    <property type="entry name" value="HTH_MERR_2"/>
    <property type="match status" value="1"/>
</dbReference>
<reference evidence="6 7" key="1">
    <citation type="submission" date="2020-08" db="EMBL/GenBank/DDBJ databases">
        <title>Genome public.</title>
        <authorList>
            <person name="Liu C."/>
            <person name="Sun Q."/>
        </authorList>
    </citation>
    <scope>NUCLEOTIDE SEQUENCE [LARGE SCALE GENOMIC DNA]</scope>
    <source>
        <strain evidence="6 7">NSJ-6</strain>
    </source>
</reference>
<evidence type="ECO:0000256" key="3">
    <source>
        <dbReference type="ARBA" id="ARBA00023159"/>
    </source>
</evidence>
<dbReference type="SUPFAM" id="SSF46955">
    <property type="entry name" value="Putative DNA-binding domain"/>
    <property type="match status" value="1"/>
</dbReference>
<keyword evidence="4" id="KW-0804">Transcription</keyword>
<dbReference type="Pfam" id="PF07739">
    <property type="entry name" value="TipAS"/>
    <property type="match status" value="1"/>
</dbReference>
<evidence type="ECO:0000256" key="4">
    <source>
        <dbReference type="ARBA" id="ARBA00023163"/>
    </source>
</evidence>
<dbReference type="InterPro" id="IPR009061">
    <property type="entry name" value="DNA-bd_dom_put_sf"/>
</dbReference>
<keyword evidence="2" id="KW-0238">DNA-binding</keyword>
<sequence length="264" mass="30584">MEYSIKSLAKLAGISTRTLRYYDEINLLKPLRINSSGYRIYGDKEVDMLQQILFYKALELPLEKIKEIIASEDFDTKKALYMHKENILKKQEELRKLLINVEKTICSLEGGITMSAEEKFEGFKKSVIEENEKKHGSEIREKYGDSKVEESYKKLGNLTKEQWDEVQGLGVQINESLKEAVKDGNPKGEKAKEVVELHKRWLSFFGDYQVQAHLGLGQMYVDDERFTAYYDNAAGEGASVFLRDSIAAYYNAKFNEETWQWIIE</sequence>
<dbReference type="RefSeq" id="WP_186859202.1">
    <property type="nucleotide sequence ID" value="NZ_JACOOO010000004.1"/>
</dbReference>
<proteinExistence type="predicted"/>
<dbReference type="InterPro" id="IPR000551">
    <property type="entry name" value="MerR-type_HTH_dom"/>
</dbReference>
<evidence type="ECO:0000313" key="7">
    <source>
        <dbReference type="Proteomes" id="UP000596929"/>
    </source>
</evidence>
<evidence type="ECO:0000256" key="2">
    <source>
        <dbReference type="ARBA" id="ARBA00023125"/>
    </source>
</evidence>
<keyword evidence="3" id="KW-0010">Activator</keyword>
<evidence type="ECO:0000256" key="1">
    <source>
        <dbReference type="ARBA" id="ARBA00023015"/>
    </source>
</evidence>
<dbReference type="CDD" id="cd01106">
    <property type="entry name" value="HTH_TipAL-Mta"/>
    <property type="match status" value="1"/>
</dbReference>
<accession>A0ABR7D9X3</accession>
<evidence type="ECO:0000313" key="6">
    <source>
        <dbReference type="EMBL" id="MBC5627678.1"/>
    </source>
</evidence>
<dbReference type="SUPFAM" id="SSF89082">
    <property type="entry name" value="Antibiotic binding domain of TipA-like multidrug resistance regulators"/>
    <property type="match status" value="1"/>
</dbReference>
<dbReference type="PANTHER" id="PTHR30204">
    <property type="entry name" value="REDOX-CYCLING DRUG-SENSING TRANSCRIPTIONAL ACTIVATOR SOXR"/>
    <property type="match status" value="1"/>
</dbReference>
<dbReference type="Proteomes" id="UP000596929">
    <property type="component" value="Unassembled WGS sequence"/>
</dbReference>